<comment type="caution">
    <text evidence="2">The sequence shown here is derived from an EMBL/GenBank/DDBJ whole genome shotgun (WGS) entry which is preliminary data.</text>
</comment>
<proteinExistence type="predicted"/>
<sequence length="136" mass="14843">MQTTTLAEAHQKAHGSKEDASAFFETLATDNNTAAAVGSPPRQQERNPNQAQQPEVANNEDEEMQQLGQNHDNNNDFSTDLVGDSDLSEGSSDKDLDSAEYGGGEGLDDNVVAGEDDWNNKPRHQHKHESKVQILL</sequence>
<feature type="region of interest" description="Disordered" evidence="1">
    <location>
        <begin position="1"/>
        <end position="136"/>
    </location>
</feature>
<name>A0A9N8EWB8_9STRA</name>
<accession>A0A9N8EWB8</accession>
<dbReference type="EMBL" id="CAICTM010002112">
    <property type="protein sequence ID" value="CAB9527958.1"/>
    <property type="molecule type" value="Genomic_DNA"/>
</dbReference>
<feature type="compositionally biased region" description="Polar residues" evidence="1">
    <location>
        <begin position="46"/>
        <end position="56"/>
    </location>
</feature>
<evidence type="ECO:0000313" key="2">
    <source>
        <dbReference type="EMBL" id="CAB9527958.1"/>
    </source>
</evidence>
<feature type="compositionally biased region" description="Basic and acidic residues" evidence="1">
    <location>
        <begin position="9"/>
        <end position="20"/>
    </location>
</feature>
<keyword evidence="3" id="KW-1185">Reference proteome</keyword>
<gene>
    <name evidence="2" type="ORF">SEMRO_2114_G315110.1</name>
</gene>
<evidence type="ECO:0000313" key="3">
    <source>
        <dbReference type="Proteomes" id="UP001153069"/>
    </source>
</evidence>
<reference evidence="2" key="1">
    <citation type="submission" date="2020-06" db="EMBL/GenBank/DDBJ databases">
        <authorList>
            <consortium name="Plant Systems Biology data submission"/>
        </authorList>
    </citation>
    <scope>NUCLEOTIDE SEQUENCE</scope>
    <source>
        <strain evidence="2">D6</strain>
    </source>
</reference>
<dbReference type="AlphaFoldDB" id="A0A9N8EWB8"/>
<dbReference type="Proteomes" id="UP001153069">
    <property type="component" value="Unassembled WGS sequence"/>
</dbReference>
<feature type="compositionally biased region" description="Polar residues" evidence="1">
    <location>
        <begin position="66"/>
        <end position="78"/>
    </location>
</feature>
<evidence type="ECO:0000256" key="1">
    <source>
        <dbReference type="SAM" id="MobiDB-lite"/>
    </source>
</evidence>
<protein>
    <submittedName>
        <fullName evidence="2">Uncharacterized protein</fullName>
    </submittedName>
</protein>
<organism evidence="2 3">
    <name type="scientific">Seminavis robusta</name>
    <dbReference type="NCBI Taxonomy" id="568900"/>
    <lineage>
        <taxon>Eukaryota</taxon>
        <taxon>Sar</taxon>
        <taxon>Stramenopiles</taxon>
        <taxon>Ochrophyta</taxon>
        <taxon>Bacillariophyta</taxon>
        <taxon>Bacillariophyceae</taxon>
        <taxon>Bacillariophycidae</taxon>
        <taxon>Naviculales</taxon>
        <taxon>Naviculaceae</taxon>
        <taxon>Seminavis</taxon>
    </lineage>
</organism>